<name>A0A4D4KUW9_STRVO</name>
<dbReference type="Proteomes" id="UP000301309">
    <property type="component" value="Unassembled WGS sequence"/>
</dbReference>
<dbReference type="AlphaFoldDB" id="A0A4D4KUW9"/>
<reference evidence="1 2" key="1">
    <citation type="journal article" date="2020" name="Int. J. Syst. Evol. Microbiol.">
        <title>Reclassification of Streptomyces castelarensis and Streptomyces sporoclivatus as later heterotypic synonyms of Streptomyces antimycoticus.</title>
        <authorList>
            <person name="Komaki H."/>
            <person name="Tamura T."/>
        </authorList>
    </citation>
    <scope>NUCLEOTIDE SEQUENCE [LARGE SCALE GENOMIC DNA]</scope>
    <source>
        <strain evidence="1 2">NBRC 13459</strain>
    </source>
</reference>
<accession>A0A4D4KUW9</accession>
<organism evidence="1 2">
    <name type="scientific">Streptomyces violaceusniger</name>
    <dbReference type="NCBI Taxonomy" id="68280"/>
    <lineage>
        <taxon>Bacteria</taxon>
        <taxon>Bacillati</taxon>
        <taxon>Actinomycetota</taxon>
        <taxon>Actinomycetes</taxon>
        <taxon>Kitasatosporales</taxon>
        <taxon>Streptomycetaceae</taxon>
        <taxon>Streptomyces</taxon>
        <taxon>Streptomyces violaceusniger group</taxon>
    </lineage>
</organism>
<dbReference type="EMBL" id="BJHW01000001">
    <property type="protein sequence ID" value="GDY51964.1"/>
    <property type="molecule type" value="Genomic_DNA"/>
</dbReference>
<evidence type="ECO:0000313" key="2">
    <source>
        <dbReference type="Proteomes" id="UP000301309"/>
    </source>
</evidence>
<gene>
    <name evidence="1" type="ORF">SVIO_025870</name>
</gene>
<protein>
    <submittedName>
        <fullName evidence="1">Uncharacterized protein</fullName>
    </submittedName>
</protein>
<sequence length="122" mass="12923">MNGWNSSRLAERQRRVALQGVADGHEQVEVVVGGAQGPHDADHLRAGHERETVADVGSADLRYLADRVSCGIPFTLQGAAEFVEETEITSSTGRPAKAIVVVGDWSGAQNNASPCCRNGGIR</sequence>
<keyword evidence="2" id="KW-1185">Reference proteome</keyword>
<proteinExistence type="predicted"/>
<evidence type="ECO:0000313" key="1">
    <source>
        <dbReference type="EMBL" id="GDY51964.1"/>
    </source>
</evidence>
<comment type="caution">
    <text evidence="1">The sequence shown here is derived from an EMBL/GenBank/DDBJ whole genome shotgun (WGS) entry which is preliminary data.</text>
</comment>